<protein>
    <submittedName>
        <fullName evidence="1">Uncharacterized protein</fullName>
    </submittedName>
</protein>
<comment type="caution">
    <text evidence="1">The sequence shown here is derived from an EMBL/GenBank/DDBJ whole genome shotgun (WGS) entry which is preliminary data.</text>
</comment>
<dbReference type="RefSeq" id="WP_088255322.1">
    <property type="nucleotide sequence ID" value="NZ_NIDE01000005.1"/>
</dbReference>
<organism evidence="1 2">
    <name type="scientific">Fimbriiglobus ruber</name>
    <dbReference type="NCBI Taxonomy" id="1908690"/>
    <lineage>
        <taxon>Bacteria</taxon>
        <taxon>Pseudomonadati</taxon>
        <taxon>Planctomycetota</taxon>
        <taxon>Planctomycetia</taxon>
        <taxon>Gemmatales</taxon>
        <taxon>Gemmataceae</taxon>
        <taxon>Fimbriiglobus</taxon>
    </lineage>
</organism>
<dbReference type="AlphaFoldDB" id="A0A225DR51"/>
<proteinExistence type="predicted"/>
<name>A0A225DR51_9BACT</name>
<evidence type="ECO:0000313" key="2">
    <source>
        <dbReference type="Proteomes" id="UP000214646"/>
    </source>
</evidence>
<sequence length="105" mass="11537">MTAPDSKLIETVAKAIHKKRQELGFGGHATWEYEPDSIHFVHRETAIAALDSCHAEELIEALQILLEAVRMDLGLFPDQLHKKSAIGRVEIVLAKLDGKPSGGAR</sequence>
<dbReference type="Proteomes" id="UP000214646">
    <property type="component" value="Unassembled WGS sequence"/>
</dbReference>
<evidence type="ECO:0000313" key="1">
    <source>
        <dbReference type="EMBL" id="OWK42114.1"/>
    </source>
</evidence>
<keyword evidence="2" id="KW-1185">Reference proteome</keyword>
<accession>A0A225DR51</accession>
<gene>
    <name evidence="1" type="ORF">FRUB_04192</name>
</gene>
<dbReference type="EMBL" id="NIDE01000005">
    <property type="protein sequence ID" value="OWK42114.1"/>
    <property type="molecule type" value="Genomic_DNA"/>
</dbReference>
<reference evidence="2" key="1">
    <citation type="submission" date="2017-06" db="EMBL/GenBank/DDBJ databases">
        <title>Genome analysis of Fimbriiglobus ruber SP5, the first member of the order Planctomycetales with confirmed chitinolytic capability.</title>
        <authorList>
            <person name="Ravin N.V."/>
            <person name="Rakitin A.L."/>
            <person name="Ivanova A.A."/>
            <person name="Beletsky A.V."/>
            <person name="Kulichevskaya I.S."/>
            <person name="Mardanov A.V."/>
            <person name="Dedysh S.N."/>
        </authorList>
    </citation>
    <scope>NUCLEOTIDE SEQUENCE [LARGE SCALE GENOMIC DNA]</scope>
    <source>
        <strain evidence="2">SP5</strain>
    </source>
</reference>